<dbReference type="Gene3D" id="3.30.450.20">
    <property type="entry name" value="PAS domain"/>
    <property type="match status" value="1"/>
</dbReference>
<dbReference type="SMART" id="SM00304">
    <property type="entry name" value="HAMP"/>
    <property type="match status" value="1"/>
</dbReference>
<feature type="transmembrane region" description="Helical" evidence="4">
    <location>
        <begin position="7"/>
        <end position="28"/>
    </location>
</feature>
<dbReference type="PANTHER" id="PTHR32089:SF112">
    <property type="entry name" value="LYSOZYME-LIKE PROTEIN-RELATED"/>
    <property type="match status" value="1"/>
</dbReference>
<gene>
    <name evidence="7" type="ORF">SAMN05660472_02276</name>
</gene>
<name>A0A1G9FWX8_9FIRM</name>
<comment type="similarity">
    <text evidence="2">Belongs to the methyl-accepting chemotaxis (MCP) protein family.</text>
</comment>
<keyword evidence="4" id="KW-0472">Membrane</keyword>
<dbReference type="OrthoDB" id="369336at2"/>
<dbReference type="InterPro" id="IPR004089">
    <property type="entry name" value="MCPsignal_dom"/>
</dbReference>
<keyword evidence="4" id="KW-1133">Transmembrane helix</keyword>
<dbReference type="CDD" id="cd12912">
    <property type="entry name" value="PDC2_MCP_like"/>
    <property type="match status" value="1"/>
</dbReference>
<sequence>MKLSTKILISVLIIVFFSTAILGGYSYIYGKNIATNMMAEQMEGEVNNIIKIIEDTLETMEITQEEFNNKNIALTHAIAALIKKDPTVLTTENMENLAKLLDIDEIHVINSDGLITHGNVPDFFGFDFHTSEQTRSFLPMIEDNNFVLAQEPTSRGTDKKFFQYIGVPRQDEKGIVQIGIDAKSMERLMGIMDIQHEIEQIQIGQEGYAYVVDERGIVLAHPMKQLVGEDITASDLINHILSSQEGNMTYEYEGREIYASYKKQGEHIVVTAIPTKEFAHHVDGLRKNIAIGALIILILTTFIIILLVRKQITLPLKRLVDQVKPIGSGDLSVSFDTKSKDEIGELGGYLNEAVKNIRGIIENTKLQSENLMTRAQGLANNTQETAISIDEVAKAIEELASGAASQAGEAGEGITKIENLKEKVEGLLESSNAMNQAIDMTKTINEKSITKMKDLQQNFRINNEVTAKVADNIEILSEKSNSIGQIVHVIQAIAEQTNLLALNAAIEAARAGDAGKGFAVVAEEVRKLAEGTASSTQNIEGITKEIQQEIEKASKNMGNSKVAVTNAGQAAEEVVKAFDDTTTALEKIIAQIQLVNSNVHKVDEYSNDVSMSIKNIAAITQESSASTEEVSASIEEQTATLEEIAEIAETTKVIAEELQNKISIFKV</sequence>
<dbReference type="Pfam" id="PF00672">
    <property type="entry name" value="HAMP"/>
    <property type="match status" value="1"/>
</dbReference>
<dbReference type="SUPFAM" id="SSF103190">
    <property type="entry name" value="Sensory domain-like"/>
    <property type="match status" value="1"/>
</dbReference>
<evidence type="ECO:0000256" key="2">
    <source>
        <dbReference type="ARBA" id="ARBA00029447"/>
    </source>
</evidence>
<dbReference type="RefSeq" id="WP_090553811.1">
    <property type="nucleotide sequence ID" value="NZ_FNFP01000005.1"/>
</dbReference>
<evidence type="ECO:0000313" key="8">
    <source>
        <dbReference type="Proteomes" id="UP000198718"/>
    </source>
</evidence>
<feature type="transmembrane region" description="Helical" evidence="4">
    <location>
        <begin position="289"/>
        <end position="308"/>
    </location>
</feature>
<dbReference type="PROSITE" id="PS50111">
    <property type="entry name" value="CHEMOTAXIS_TRANSDUC_2"/>
    <property type="match status" value="1"/>
</dbReference>
<dbReference type="Pfam" id="PF00015">
    <property type="entry name" value="MCPsignal"/>
    <property type="match status" value="1"/>
</dbReference>
<feature type="domain" description="HAMP" evidence="6">
    <location>
        <begin position="310"/>
        <end position="362"/>
    </location>
</feature>
<evidence type="ECO:0000256" key="3">
    <source>
        <dbReference type="PROSITE-ProRule" id="PRU00284"/>
    </source>
</evidence>
<keyword evidence="8" id="KW-1185">Reference proteome</keyword>
<evidence type="ECO:0000259" key="5">
    <source>
        <dbReference type="PROSITE" id="PS50111"/>
    </source>
</evidence>
<organism evidence="7 8">
    <name type="scientific">Natronincola ferrireducens</name>
    <dbReference type="NCBI Taxonomy" id="393762"/>
    <lineage>
        <taxon>Bacteria</taxon>
        <taxon>Bacillati</taxon>
        <taxon>Bacillota</taxon>
        <taxon>Clostridia</taxon>
        <taxon>Peptostreptococcales</taxon>
        <taxon>Natronincolaceae</taxon>
        <taxon>Natronincola</taxon>
    </lineage>
</organism>
<dbReference type="GO" id="GO:0007165">
    <property type="term" value="P:signal transduction"/>
    <property type="evidence" value="ECO:0007669"/>
    <property type="project" value="UniProtKB-KW"/>
</dbReference>
<dbReference type="STRING" id="393762.SAMN05660472_02276"/>
<dbReference type="SMART" id="SM00283">
    <property type="entry name" value="MA"/>
    <property type="match status" value="1"/>
</dbReference>
<dbReference type="CDD" id="cd06225">
    <property type="entry name" value="HAMP"/>
    <property type="match status" value="1"/>
</dbReference>
<evidence type="ECO:0000256" key="1">
    <source>
        <dbReference type="ARBA" id="ARBA00023224"/>
    </source>
</evidence>
<evidence type="ECO:0000313" key="7">
    <source>
        <dbReference type="EMBL" id="SDK92852.1"/>
    </source>
</evidence>
<feature type="domain" description="Methyl-accepting transducer" evidence="5">
    <location>
        <begin position="381"/>
        <end position="638"/>
    </location>
</feature>
<evidence type="ECO:0000256" key="4">
    <source>
        <dbReference type="SAM" id="Phobius"/>
    </source>
</evidence>
<dbReference type="InterPro" id="IPR003660">
    <property type="entry name" value="HAMP_dom"/>
</dbReference>
<proteinExistence type="inferred from homology"/>
<dbReference type="EMBL" id="FNFP01000005">
    <property type="protein sequence ID" value="SDK92852.1"/>
    <property type="molecule type" value="Genomic_DNA"/>
</dbReference>
<dbReference type="SUPFAM" id="SSF58104">
    <property type="entry name" value="Methyl-accepting chemotaxis protein (MCP) signaling domain"/>
    <property type="match status" value="1"/>
</dbReference>
<dbReference type="Proteomes" id="UP000198718">
    <property type="component" value="Unassembled WGS sequence"/>
</dbReference>
<dbReference type="GO" id="GO:0016020">
    <property type="term" value="C:membrane"/>
    <property type="evidence" value="ECO:0007669"/>
    <property type="project" value="InterPro"/>
</dbReference>
<evidence type="ECO:0000259" key="6">
    <source>
        <dbReference type="PROSITE" id="PS50885"/>
    </source>
</evidence>
<dbReference type="InterPro" id="IPR029151">
    <property type="entry name" value="Sensor-like_sf"/>
</dbReference>
<accession>A0A1G9FWX8</accession>
<dbReference type="PROSITE" id="PS50885">
    <property type="entry name" value="HAMP"/>
    <property type="match status" value="1"/>
</dbReference>
<protein>
    <submittedName>
        <fullName evidence="7">Methyl-accepting chemotaxis protein</fullName>
    </submittedName>
</protein>
<keyword evidence="1 3" id="KW-0807">Transducer</keyword>
<dbReference type="AlphaFoldDB" id="A0A1G9FWX8"/>
<dbReference type="Gene3D" id="1.10.287.950">
    <property type="entry name" value="Methyl-accepting chemotaxis protein"/>
    <property type="match status" value="1"/>
</dbReference>
<dbReference type="Gene3D" id="1.10.8.500">
    <property type="entry name" value="HAMP domain in histidine kinase"/>
    <property type="match status" value="1"/>
</dbReference>
<dbReference type="PANTHER" id="PTHR32089">
    <property type="entry name" value="METHYL-ACCEPTING CHEMOTAXIS PROTEIN MCPB"/>
    <property type="match status" value="1"/>
</dbReference>
<keyword evidence="4" id="KW-0812">Transmembrane</keyword>
<reference evidence="7 8" key="1">
    <citation type="submission" date="2016-10" db="EMBL/GenBank/DDBJ databases">
        <authorList>
            <person name="de Groot N.N."/>
        </authorList>
    </citation>
    <scope>NUCLEOTIDE SEQUENCE [LARGE SCALE GENOMIC DNA]</scope>
    <source>
        <strain evidence="7 8">DSM 18346</strain>
    </source>
</reference>